<feature type="coiled-coil region" evidence="1">
    <location>
        <begin position="48"/>
        <end position="110"/>
    </location>
</feature>
<keyword evidence="1" id="KW-0175">Coiled coil</keyword>
<dbReference type="AlphaFoldDB" id="A0AAN7VVG6"/>
<gene>
    <name evidence="3" type="ORF">LTR97_002537</name>
</gene>
<proteinExistence type="predicted"/>
<feature type="region of interest" description="Disordered" evidence="2">
    <location>
        <begin position="382"/>
        <end position="565"/>
    </location>
</feature>
<feature type="compositionally biased region" description="Polar residues" evidence="2">
    <location>
        <begin position="442"/>
        <end position="457"/>
    </location>
</feature>
<dbReference type="EMBL" id="JAVRQU010000003">
    <property type="protein sequence ID" value="KAK5705419.1"/>
    <property type="molecule type" value="Genomic_DNA"/>
</dbReference>
<protein>
    <submittedName>
        <fullName evidence="3">Uncharacterized protein</fullName>
    </submittedName>
</protein>
<evidence type="ECO:0000313" key="4">
    <source>
        <dbReference type="Proteomes" id="UP001310594"/>
    </source>
</evidence>
<reference evidence="3" key="1">
    <citation type="submission" date="2023-08" db="EMBL/GenBank/DDBJ databases">
        <title>Black Yeasts Isolated from many extreme environments.</title>
        <authorList>
            <person name="Coleine C."/>
            <person name="Stajich J.E."/>
            <person name="Selbmann L."/>
        </authorList>
    </citation>
    <scope>NUCLEOTIDE SEQUENCE</scope>
    <source>
        <strain evidence="3">CCFEE 5810</strain>
    </source>
</reference>
<evidence type="ECO:0000256" key="2">
    <source>
        <dbReference type="SAM" id="MobiDB-lite"/>
    </source>
</evidence>
<accession>A0AAN7VVG6</accession>
<comment type="caution">
    <text evidence="3">The sequence shown here is derived from an EMBL/GenBank/DDBJ whole genome shotgun (WGS) entry which is preliminary data.</text>
</comment>
<evidence type="ECO:0000313" key="3">
    <source>
        <dbReference type="EMBL" id="KAK5705419.1"/>
    </source>
</evidence>
<feature type="compositionally biased region" description="Polar residues" evidence="2">
    <location>
        <begin position="527"/>
        <end position="538"/>
    </location>
</feature>
<sequence>MVPLPPFSHLACEQSLTTSALELKYARSTHLIDIITQEESHRRLRFDIHILEDDNDELRDLLSREEERSDSFERYVNVNLIRAEEAEARLQDMELDLRTREQELTTMRAEKDALQQYNTVDLTAAVTEKLAMTRELSVLRPELEHLKTQAANAETLMAEKLALQRQISEVQCEVENAKREARRALAKRRNTGVEIAQEEQMDELRRQLKKAERARVRAEEAADVTQADLSIDEVRKELAREKRGRQKAEQALEEAQQNTQIEDVRKDLLKEKKAKQKLEDALESLQTEIEKEKKAAARAVTKRGDGNAATDEQAEELRQALAKEKKARVSAERSVKQAAEEYGSQKAVLEDKLGQFRTKLRSSKTELKEKDAELDALKAELAATGETMAPAKKTVAGSVKAPAKNTKKRPAAQLEADATTLGTPGDGPAAKRSRKAPATTAGDKSTFSVTPFLNRTVSVAPDDDEEEKSEDEDAEASPKPAKKAAKQPLASQSVNVPTKSKAPAQQRKPKVATKLAMVTEESEDVHSQGQENSTSNKPVTMKIKTKISDGPDDAEPGAAAKSKKKIRKSIHDFAAFTAAVDEDEKTVVKQKKRKLGGLGKTLFDEEEEMAPKALPGRGLFGVKGANFGSLGMKKGGMGSSSFLGAKSRLGKGEEGVG</sequence>
<evidence type="ECO:0000256" key="1">
    <source>
        <dbReference type="SAM" id="Coils"/>
    </source>
</evidence>
<dbReference type="Proteomes" id="UP001310594">
    <property type="component" value="Unassembled WGS sequence"/>
</dbReference>
<feature type="region of interest" description="Disordered" evidence="2">
    <location>
        <begin position="637"/>
        <end position="657"/>
    </location>
</feature>
<feature type="compositionally biased region" description="Acidic residues" evidence="2">
    <location>
        <begin position="461"/>
        <end position="475"/>
    </location>
</feature>
<name>A0AAN7VVG6_9PEZI</name>
<organism evidence="3 4">
    <name type="scientific">Elasticomyces elasticus</name>
    <dbReference type="NCBI Taxonomy" id="574655"/>
    <lineage>
        <taxon>Eukaryota</taxon>
        <taxon>Fungi</taxon>
        <taxon>Dikarya</taxon>
        <taxon>Ascomycota</taxon>
        <taxon>Pezizomycotina</taxon>
        <taxon>Dothideomycetes</taxon>
        <taxon>Dothideomycetidae</taxon>
        <taxon>Mycosphaerellales</taxon>
        <taxon>Teratosphaeriaceae</taxon>
        <taxon>Elasticomyces</taxon>
    </lineage>
</organism>